<reference evidence="1 2" key="1">
    <citation type="journal article" date="2023" name="ISME J.">
        <title>Cultivation and genomic characterization of novel and ubiquitous marine nitrite-oxidizing bacteria from the Nitrospirales.</title>
        <authorList>
            <person name="Mueller A.J."/>
            <person name="Daebeler A."/>
            <person name="Herbold C.W."/>
            <person name="Kirkegaard R.H."/>
            <person name="Daims H."/>
        </authorList>
    </citation>
    <scope>NUCLEOTIDE SEQUENCE [LARGE SCALE GENOMIC DNA]</scope>
    <source>
        <strain evidence="1 2">EB</strain>
    </source>
</reference>
<dbReference type="RefSeq" id="WP_313832142.1">
    <property type="nucleotide sequence ID" value="NZ_JAQOUE010000001.1"/>
</dbReference>
<organism evidence="1 2">
    <name type="scientific">Candidatus Nitronereus thalassa</name>
    <dbReference type="NCBI Taxonomy" id="3020898"/>
    <lineage>
        <taxon>Bacteria</taxon>
        <taxon>Pseudomonadati</taxon>
        <taxon>Nitrospirota</taxon>
        <taxon>Nitrospiria</taxon>
        <taxon>Nitrospirales</taxon>
        <taxon>Nitrospiraceae</taxon>
        <taxon>Candidatus Nitronereus</taxon>
    </lineage>
</organism>
<comment type="caution">
    <text evidence="1">The sequence shown here is derived from an EMBL/GenBank/DDBJ whole genome shotgun (WGS) entry which is preliminary data.</text>
</comment>
<evidence type="ECO:0000313" key="2">
    <source>
        <dbReference type="Proteomes" id="UP001250932"/>
    </source>
</evidence>
<keyword evidence="2" id="KW-1185">Reference proteome</keyword>
<name>A0ABU3K5V8_9BACT</name>
<sequence>MREQRWESHNSLSFDEVLATLTRLEQHGLRPVDPEKEGICYVEEWQVNSPDRIQELDPWPIEDVTMIHMVDNWQGDFFLFAGGYHTIFQQYQSVSTYCSISHPWHLPGHLVTILPQAMFWVGFRHTHSFIRIRLHTSEVIAPGDTWIQHQPAIWIDERQQAFQSAIDLLELPIEIESKNNRITLRSTQEEVPFFCSWADAFGPCQFEFNSSDPFAFLVPASSLASTHQLPTAKIRTYLTGFTQKALHDFQELAPASRFAYRCSGHICLTELPDILEIVGESGRLYTTICEFHTQSILPGHKDAAAVVGIMTTGNQYQLEVRFNLMPLPKPDMDAWLEEVLGTPMTYAPLPVFP</sequence>
<proteinExistence type="predicted"/>
<accession>A0ABU3K5V8</accession>
<evidence type="ECO:0000313" key="1">
    <source>
        <dbReference type="EMBL" id="MDT7041794.1"/>
    </source>
</evidence>
<dbReference type="Proteomes" id="UP001250932">
    <property type="component" value="Unassembled WGS sequence"/>
</dbReference>
<gene>
    <name evidence="1" type="ORF">PPG34_05485</name>
</gene>
<protein>
    <submittedName>
        <fullName evidence="1">Uncharacterized protein</fullName>
    </submittedName>
</protein>
<dbReference type="EMBL" id="JAQOUE010000001">
    <property type="protein sequence ID" value="MDT7041794.1"/>
    <property type="molecule type" value="Genomic_DNA"/>
</dbReference>